<sequence length="772" mass="89989">MSQSIHKRSFSESYTSEEEEIDVNNLQKEFERELSTDTDSTNNSDSESVASNCETFGLKIGDTFENWDLAIKHVEKHAMENGFEVVKQRLQKNKKNEIVRRTFECKHSREYHAKKKADVEDNRERESVKINCPWKVNLYLTDVVRVTSMCDEHNHPLLDDIQNVAPKFHRLNSEMLEEVEFLVNIGCGAGPIICGLQKRFPDAIIHPKNVYNAINIFRRNKRMIKTDAAETYEKLMRLQREEHGWFVEAKLEGEDNHLTGLFWMRPSQIDLWRSFSETEFKNRWRDLLTNYPEAKSYLERTLGVDVTSWALCYTHRSFNGGTQSTQRAESYNSLIKRSLKVTTTLYELDTQIQLQLDREEKFEREEQKSKNPTIGLPNVIDRFFKPINLVIKKYLTPRVLKMQHCQMNECLLYCVKKVENWEDLLGDEVNDEEIDIQEMYSEDQEEKSYNEEENNNTDPIGMTEVTGNIEFAEDNYESMILNLDSLIKCINRTSIHEVWRVTTIEKNKEHFVVVFGNANHLCTCMHLITKGLVCRHFFSVMLNSDKAMFHIGLIPARWYNSETTNDPQKEAAITIFSKKSSSDDREFVYEHPIEPNFDILNEIRNVQMFSETVKQNLSHKVKYNQGIRYAKKAVNLALEMGCEDELNKLLQDWIKVKERTIRDNLSKSNKENLPNISNPRLVRTKGAPKKRVKSALENTTTKYHNKGKEKIYATANSQDTDHISEAILRPIPQNNNQGSKRNSNMEIQGKYVCSHCKGVGHNARSCKQKNIN</sequence>
<dbReference type="AlphaFoldDB" id="A0A2I1HNN6"/>
<dbReference type="VEuPathDB" id="FungiDB:RhiirA1_388677"/>
<accession>A0A2I1HNN6</accession>
<keyword evidence="5" id="KW-1185">Reference proteome</keyword>
<dbReference type="Proteomes" id="UP000234323">
    <property type="component" value="Unassembled WGS sequence"/>
</dbReference>
<evidence type="ECO:0000313" key="4">
    <source>
        <dbReference type="EMBL" id="PKY60423.1"/>
    </source>
</evidence>
<name>A0A2I1HNN6_9GLOM</name>
<dbReference type="EMBL" id="LLXI01004251">
    <property type="protein sequence ID" value="PKY60423.1"/>
    <property type="molecule type" value="Genomic_DNA"/>
</dbReference>
<dbReference type="InterPro" id="IPR004330">
    <property type="entry name" value="FAR1_DNA_bnd_dom"/>
</dbReference>
<dbReference type="VEuPathDB" id="FungiDB:RhiirFUN_013619"/>
<dbReference type="PROSITE" id="PS50966">
    <property type="entry name" value="ZF_SWIM"/>
    <property type="match status" value="1"/>
</dbReference>
<organism evidence="4 5">
    <name type="scientific">Rhizophagus irregularis</name>
    <dbReference type="NCBI Taxonomy" id="588596"/>
    <lineage>
        <taxon>Eukaryota</taxon>
        <taxon>Fungi</taxon>
        <taxon>Fungi incertae sedis</taxon>
        <taxon>Mucoromycota</taxon>
        <taxon>Glomeromycotina</taxon>
        <taxon>Glomeromycetes</taxon>
        <taxon>Glomerales</taxon>
        <taxon>Glomeraceae</taxon>
        <taxon>Rhizophagus</taxon>
    </lineage>
</organism>
<dbReference type="PANTHER" id="PTHR47718">
    <property type="entry name" value="OS01G0519700 PROTEIN"/>
    <property type="match status" value="1"/>
</dbReference>
<comment type="caution">
    <text evidence="4">The sequence shown here is derived from an EMBL/GenBank/DDBJ whole genome shotgun (WGS) entry which is preliminary data.</text>
</comment>
<keyword evidence="1" id="KW-0863">Zinc-finger</keyword>
<dbReference type="GO" id="GO:0008270">
    <property type="term" value="F:zinc ion binding"/>
    <property type="evidence" value="ECO:0007669"/>
    <property type="project" value="UniProtKB-KW"/>
</dbReference>
<feature type="compositionally biased region" description="Acidic residues" evidence="2">
    <location>
        <begin position="441"/>
        <end position="455"/>
    </location>
</feature>
<keyword evidence="1" id="KW-0862">Zinc</keyword>
<proteinExistence type="predicted"/>
<feature type="region of interest" description="Disordered" evidence="2">
    <location>
        <begin position="1"/>
        <end position="49"/>
    </location>
</feature>
<evidence type="ECO:0000313" key="5">
    <source>
        <dbReference type="Proteomes" id="UP000234323"/>
    </source>
</evidence>
<feature type="domain" description="SWIM-type" evidence="3">
    <location>
        <begin position="511"/>
        <end position="545"/>
    </location>
</feature>
<keyword evidence="1" id="KW-0479">Metal-binding</keyword>
<feature type="region of interest" description="Disordered" evidence="2">
    <location>
        <begin position="441"/>
        <end position="462"/>
    </location>
</feature>
<dbReference type="VEuPathDB" id="FungiDB:RhiirA1_391737"/>
<evidence type="ECO:0000256" key="2">
    <source>
        <dbReference type="SAM" id="MobiDB-lite"/>
    </source>
</evidence>
<evidence type="ECO:0000256" key="1">
    <source>
        <dbReference type="PROSITE-ProRule" id="PRU00325"/>
    </source>
</evidence>
<dbReference type="VEuPathDB" id="FungiDB:FUN_011195"/>
<feature type="compositionally biased region" description="Low complexity" evidence="2">
    <location>
        <begin position="37"/>
        <end position="46"/>
    </location>
</feature>
<dbReference type="Pfam" id="PF03101">
    <property type="entry name" value="FAR1"/>
    <property type="match status" value="1"/>
</dbReference>
<dbReference type="PANTHER" id="PTHR47718:SF3">
    <property type="entry name" value="PROTEIN FAR1-RELATED SEQUENCE 5-LIKE"/>
    <property type="match status" value="1"/>
</dbReference>
<evidence type="ECO:0000259" key="3">
    <source>
        <dbReference type="PROSITE" id="PS50966"/>
    </source>
</evidence>
<protein>
    <recommendedName>
        <fullName evidence="3">SWIM-type domain-containing protein</fullName>
    </recommendedName>
</protein>
<dbReference type="InterPro" id="IPR007527">
    <property type="entry name" value="Znf_SWIM"/>
</dbReference>
<dbReference type="VEuPathDB" id="FungiDB:RhiirA1_391717"/>
<reference evidence="4 5" key="1">
    <citation type="submission" date="2015-10" db="EMBL/GenBank/DDBJ databases">
        <title>Genome analyses suggest a sexual origin of heterokaryosis in a supposedly ancient asexual fungus.</title>
        <authorList>
            <person name="Ropars J."/>
            <person name="Sedzielewska K."/>
            <person name="Noel J."/>
            <person name="Charron P."/>
            <person name="Farinelli L."/>
            <person name="Marton T."/>
            <person name="Kruger M."/>
            <person name="Pelin A."/>
            <person name="Brachmann A."/>
            <person name="Corradi N."/>
        </authorList>
    </citation>
    <scope>NUCLEOTIDE SEQUENCE [LARGE SCALE GENOMIC DNA]</scope>
    <source>
        <strain evidence="4 5">A4</strain>
    </source>
</reference>
<gene>
    <name evidence="4" type="ORF">RhiirA4_431120</name>
</gene>
<dbReference type="VEuPathDB" id="FungiDB:FUN_011194"/>
<feature type="region of interest" description="Disordered" evidence="2">
    <location>
        <begin position="668"/>
        <end position="690"/>
    </location>
</feature>